<dbReference type="FunFam" id="1.20.120.310:FF:000002">
    <property type="entry name" value="Sulfhydryl oxidase"/>
    <property type="match status" value="1"/>
</dbReference>
<feature type="non-terminal residue" evidence="8">
    <location>
        <position position="1"/>
    </location>
</feature>
<comment type="catalytic activity">
    <reaction evidence="6">
        <text>2 R'C(R)SH + O2 = R'C(R)S-S(R)CR' + H2O2</text>
        <dbReference type="Rhea" id="RHEA:17357"/>
        <dbReference type="ChEBI" id="CHEBI:15379"/>
        <dbReference type="ChEBI" id="CHEBI:16240"/>
        <dbReference type="ChEBI" id="CHEBI:16520"/>
        <dbReference type="ChEBI" id="CHEBI:17412"/>
        <dbReference type="EC" id="1.8.3.2"/>
    </reaction>
</comment>
<keyword evidence="9" id="KW-1185">Reference proteome</keyword>
<evidence type="ECO:0000256" key="1">
    <source>
        <dbReference type="ARBA" id="ARBA00001974"/>
    </source>
</evidence>
<organism evidence="8 9">
    <name type="scientific">Piptocephalis cylindrospora</name>
    <dbReference type="NCBI Taxonomy" id="1907219"/>
    <lineage>
        <taxon>Eukaryota</taxon>
        <taxon>Fungi</taxon>
        <taxon>Fungi incertae sedis</taxon>
        <taxon>Zoopagomycota</taxon>
        <taxon>Zoopagomycotina</taxon>
        <taxon>Zoopagomycetes</taxon>
        <taxon>Zoopagales</taxon>
        <taxon>Piptocephalidaceae</taxon>
        <taxon>Piptocephalis</taxon>
    </lineage>
</organism>
<dbReference type="GO" id="GO:0016971">
    <property type="term" value="F:flavin-dependent sulfhydryl oxidase activity"/>
    <property type="evidence" value="ECO:0007669"/>
    <property type="project" value="InterPro"/>
</dbReference>
<evidence type="ECO:0000256" key="3">
    <source>
        <dbReference type="ARBA" id="ARBA00022827"/>
    </source>
</evidence>
<feature type="domain" description="ERV/ALR sulfhydryl oxidase" evidence="7">
    <location>
        <begin position="16"/>
        <end position="116"/>
    </location>
</feature>
<dbReference type="GO" id="GO:0005739">
    <property type="term" value="C:mitochondrion"/>
    <property type="evidence" value="ECO:0007669"/>
    <property type="project" value="TreeGrafter"/>
</dbReference>
<feature type="non-terminal residue" evidence="8">
    <location>
        <position position="123"/>
    </location>
</feature>
<dbReference type="PANTHER" id="PTHR12645">
    <property type="entry name" value="ALR/ERV"/>
    <property type="match status" value="1"/>
</dbReference>
<dbReference type="Proteomes" id="UP000267251">
    <property type="component" value="Unassembled WGS sequence"/>
</dbReference>
<dbReference type="Pfam" id="PF04777">
    <property type="entry name" value="Evr1_Alr"/>
    <property type="match status" value="1"/>
</dbReference>
<dbReference type="InterPro" id="IPR017905">
    <property type="entry name" value="ERV/ALR_sulphydryl_oxidase"/>
</dbReference>
<evidence type="ECO:0000259" key="7">
    <source>
        <dbReference type="PROSITE" id="PS51324"/>
    </source>
</evidence>
<proteinExistence type="predicted"/>
<evidence type="ECO:0000256" key="2">
    <source>
        <dbReference type="ARBA" id="ARBA00022630"/>
    </source>
</evidence>
<dbReference type="AlphaFoldDB" id="A0A4P9Y4I9"/>
<dbReference type="InterPro" id="IPR039799">
    <property type="entry name" value="ALR/ERV"/>
</dbReference>
<dbReference type="InterPro" id="IPR036774">
    <property type="entry name" value="ERV/ALR_sulphydryl_oxid_sf"/>
</dbReference>
<accession>A0A4P9Y4I9</accession>
<dbReference type="OrthoDB" id="59470at2759"/>
<sequence length="123" mass="13903">TKGSPQGGVIMKELGNATIRAELGQATWRLIHTMASRYPKLPNADEQIAFRSFVHLLSRLYPCGQCAKHFQQLLKIHPPQTGSRDEVTQWACKVHNIVNERLDKPQFNCSLVLETWKCGCAED</sequence>
<dbReference type="EC" id="1.8.3.2" evidence="6"/>
<dbReference type="Gene3D" id="1.20.120.310">
    <property type="entry name" value="ERV/ALR sulfhydryl oxidase domain"/>
    <property type="match status" value="1"/>
</dbReference>
<name>A0A4P9Y4I9_9FUNG</name>
<keyword evidence="4 6" id="KW-0560">Oxidoreductase</keyword>
<evidence type="ECO:0000313" key="8">
    <source>
        <dbReference type="EMBL" id="RKP13783.1"/>
    </source>
</evidence>
<evidence type="ECO:0000256" key="5">
    <source>
        <dbReference type="ARBA" id="ARBA00023157"/>
    </source>
</evidence>
<keyword evidence="3 6" id="KW-0274">FAD</keyword>
<reference evidence="9" key="1">
    <citation type="journal article" date="2018" name="Nat. Microbiol.">
        <title>Leveraging single-cell genomics to expand the fungal tree of life.</title>
        <authorList>
            <person name="Ahrendt S.R."/>
            <person name="Quandt C.A."/>
            <person name="Ciobanu D."/>
            <person name="Clum A."/>
            <person name="Salamov A."/>
            <person name="Andreopoulos B."/>
            <person name="Cheng J.F."/>
            <person name="Woyke T."/>
            <person name="Pelin A."/>
            <person name="Henrissat B."/>
            <person name="Reynolds N.K."/>
            <person name="Benny G.L."/>
            <person name="Smith M.E."/>
            <person name="James T.Y."/>
            <person name="Grigoriev I.V."/>
        </authorList>
    </citation>
    <scope>NUCLEOTIDE SEQUENCE [LARGE SCALE GENOMIC DNA]</scope>
</reference>
<protein>
    <recommendedName>
        <fullName evidence="6">Sulfhydryl oxidase</fullName>
        <ecNumber evidence="6">1.8.3.2</ecNumber>
    </recommendedName>
</protein>
<evidence type="ECO:0000256" key="6">
    <source>
        <dbReference type="RuleBase" id="RU371123"/>
    </source>
</evidence>
<comment type="cofactor">
    <cofactor evidence="1 6">
        <name>FAD</name>
        <dbReference type="ChEBI" id="CHEBI:57692"/>
    </cofactor>
</comment>
<keyword evidence="5" id="KW-1015">Disulfide bond</keyword>
<evidence type="ECO:0000313" key="9">
    <source>
        <dbReference type="Proteomes" id="UP000267251"/>
    </source>
</evidence>
<gene>
    <name evidence="8" type="ORF">BJ684DRAFT_1649</name>
</gene>
<dbReference type="SUPFAM" id="SSF69000">
    <property type="entry name" value="FAD-dependent thiol oxidase"/>
    <property type="match status" value="1"/>
</dbReference>
<keyword evidence="2 6" id="KW-0285">Flavoprotein</keyword>
<dbReference type="PANTHER" id="PTHR12645:SF1">
    <property type="entry name" value="FAD-LINKED SULFHYDRYL OXIDASE ERV2"/>
    <property type="match status" value="1"/>
</dbReference>
<dbReference type="GO" id="GO:0050660">
    <property type="term" value="F:flavin adenine dinucleotide binding"/>
    <property type="evidence" value="ECO:0007669"/>
    <property type="project" value="TreeGrafter"/>
</dbReference>
<dbReference type="PROSITE" id="PS51324">
    <property type="entry name" value="ERV_ALR"/>
    <property type="match status" value="1"/>
</dbReference>
<dbReference type="EMBL" id="KZ987944">
    <property type="protein sequence ID" value="RKP13783.1"/>
    <property type="molecule type" value="Genomic_DNA"/>
</dbReference>
<evidence type="ECO:0000256" key="4">
    <source>
        <dbReference type="ARBA" id="ARBA00023002"/>
    </source>
</evidence>